<dbReference type="InterPro" id="IPR009045">
    <property type="entry name" value="Zn_M74/Hedgehog-like"/>
</dbReference>
<proteinExistence type="predicted"/>
<reference evidence="3 4" key="1">
    <citation type="journal article" date="2016" name="Syst. Appl. Microbiol.">
        <title>Pararhizobium polonicum sp. nov. isolated from tumors on stone fruit rootstocks.</title>
        <authorList>
            <person name="Pulawska J."/>
            <person name="Kuzmanovic N."/>
            <person name="Willems A."/>
            <person name="Pothier J.F."/>
        </authorList>
    </citation>
    <scope>NUCLEOTIDE SEQUENCE [LARGE SCALE GENOMIC DNA]</scope>
    <source>
        <strain evidence="3 4">F5.1</strain>
    </source>
</reference>
<evidence type="ECO:0000259" key="2">
    <source>
        <dbReference type="Pfam" id="PF08291"/>
    </source>
</evidence>
<sequence length="429" mass="44136">MQTAATIRGLGCALALTVSVLALSGCVTAAKETASAEDQAVPEAASADAAQTGPGTYEDQQVVAVGANAQQQGGYPAQANAMVPAEANGQPASLTMQSTGLKATSNSIFATQTQNANAAGDHAPLPVGQATGVNPATNSLFNSGQPATAPVVLPLEGASNTEGTVPAVQQVASAEPGADTTPLPVAVPIPSSAASAGTAHSAVAVLPDSGNVPDDGDKTDGTEKSLTLAGLFAAKRKSRNQFNDDRFAKAPAKKTLAAANMKQQQIAALGFTALPGVRTTSMFATTDDSEPGHDDESATVEMASLPGLARLAPNGLWLQTEKVETGCFQPELLQVLKVVENHYGRKVMVTSGLRDLKHNASAGGSRHSLHTTCQAADIQVPGVGKWDLAAYLRTIPGRGGVGTYCHTESVHIDTGEERDWNWRCRRRRG</sequence>
<organism evidence="3 4">
    <name type="scientific">Pararhizobium polonicum</name>
    <dbReference type="NCBI Taxonomy" id="1612624"/>
    <lineage>
        <taxon>Bacteria</taxon>
        <taxon>Pseudomonadati</taxon>
        <taxon>Pseudomonadota</taxon>
        <taxon>Alphaproteobacteria</taxon>
        <taxon>Hyphomicrobiales</taxon>
        <taxon>Rhizobiaceae</taxon>
        <taxon>Rhizobium/Agrobacterium group</taxon>
        <taxon>Pararhizobium</taxon>
    </lineage>
</organism>
<dbReference type="Gene3D" id="3.30.1380.10">
    <property type="match status" value="1"/>
</dbReference>
<dbReference type="AlphaFoldDB" id="A0A1C7NYY6"/>
<comment type="caution">
    <text evidence="3">The sequence shown here is derived from an EMBL/GenBank/DDBJ whole genome shotgun (WGS) entry which is preliminary data.</text>
</comment>
<dbReference type="STRING" id="1612624.ADU59_18130"/>
<accession>A0A1C7NYY6</accession>
<dbReference type="EMBL" id="LGLV01000011">
    <property type="protein sequence ID" value="OBZ94225.1"/>
    <property type="molecule type" value="Genomic_DNA"/>
</dbReference>
<dbReference type="Proteomes" id="UP000093111">
    <property type="component" value="Unassembled WGS sequence"/>
</dbReference>
<dbReference type="InterPro" id="IPR013230">
    <property type="entry name" value="Peptidase_M15A_C"/>
</dbReference>
<dbReference type="SUPFAM" id="SSF55166">
    <property type="entry name" value="Hedgehog/DD-peptidase"/>
    <property type="match status" value="1"/>
</dbReference>
<keyword evidence="1" id="KW-0732">Signal</keyword>
<evidence type="ECO:0000313" key="3">
    <source>
        <dbReference type="EMBL" id="OBZ94225.1"/>
    </source>
</evidence>
<evidence type="ECO:0000313" key="4">
    <source>
        <dbReference type="Proteomes" id="UP000093111"/>
    </source>
</evidence>
<feature type="signal peptide" evidence="1">
    <location>
        <begin position="1"/>
        <end position="29"/>
    </location>
</feature>
<dbReference type="Pfam" id="PF08291">
    <property type="entry name" value="Peptidase_M15_3"/>
    <property type="match status" value="1"/>
</dbReference>
<protein>
    <recommendedName>
        <fullName evidence="2">Peptidase M15A C-terminal domain-containing protein</fullName>
    </recommendedName>
</protein>
<name>A0A1C7NYY6_9HYPH</name>
<feature type="chain" id="PRO_5008890066" description="Peptidase M15A C-terminal domain-containing protein" evidence="1">
    <location>
        <begin position="30"/>
        <end position="429"/>
    </location>
</feature>
<feature type="domain" description="Peptidase M15A C-terminal" evidence="2">
    <location>
        <begin position="310"/>
        <end position="413"/>
    </location>
</feature>
<evidence type="ECO:0000256" key="1">
    <source>
        <dbReference type="SAM" id="SignalP"/>
    </source>
</evidence>
<gene>
    <name evidence="3" type="ORF">ADU59_18130</name>
</gene>
<keyword evidence="4" id="KW-1185">Reference proteome</keyword>
<dbReference type="PATRIC" id="fig|1612624.7.peg.5573"/>